<proteinExistence type="predicted"/>
<dbReference type="EMBL" id="JBAWTH010000031">
    <property type="protein sequence ID" value="KAL2285337.1"/>
    <property type="molecule type" value="Genomic_DNA"/>
</dbReference>
<evidence type="ECO:0000313" key="2">
    <source>
        <dbReference type="EMBL" id="KAL2285337.1"/>
    </source>
</evidence>
<reference evidence="2 3" key="1">
    <citation type="submission" date="2024-03" db="EMBL/GenBank/DDBJ databases">
        <title>A high-quality draft genome sequence of Diaporthe vaccinii, a causative agent of upright dieback and viscid rot disease in cranberry plants.</title>
        <authorList>
            <person name="Sarrasin M."/>
            <person name="Lang B.F."/>
            <person name="Burger G."/>
        </authorList>
    </citation>
    <scope>NUCLEOTIDE SEQUENCE [LARGE SCALE GENOMIC DNA]</scope>
    <source>
        <strain evidence="2 3">IS7</strain>
    </source>
</reference>
<feature type="compositionally biased region" description="Low complexity" evidence="1">
    <location>
        <begin position="285"/>
        <end position="314"/>
    </location>
</feature>
<feature type="region of interest" description="Disordered" evidence="1">
    <location>
        <begin position="264"/>
        <end position="322"/>
    </location>
</feature>
<keyword evidence="3" id="KW-1185">Reference proteome</keyword>
<feature type="region of interest" description="Disordered" evidence="1">
    <location>
        <begin position="109"/>
        <end position="130"/>
    </location>
</feature>
<dbReference type="Proteomes" id="UP001600888">
    <property type="component" value="Unassembled WGS sequence"/>
</dbReference>
<accession>A0ABR4ESB8</accession>
<protein>
    <submittedName>
        <fullName evidence="2">Uncharacterized protein</fullName>
    </submittedName>
</protein>
<evidence type="ECO:0000313" key="3">
    <source>
        <dbReference type="Proteomes" id="UP001600888"/>
    </source>
</evidence>
<evidence type="ECO:0000256" key="1">
    <source>
        <dbReference type="SAM" id="MobiDB-lite"/>
    </source>
</evidence>
<comment type="caution">
    <text evidence="2">The sequence shown here is derived from an EMBL/GenBank/DDBJ whole genome shotgun (WGS) entry which is preliminary data.</text>
</comment>
<sequence length="392" mass="42779">MIMDAQSRGRPSLEIKTDYARPVETHLRSAFRRHRSPLPSATPITAKPLPSPIQPSTPGYDVSMRQHERAMVESLDSRGGLSRSLSPVAEQSMSARVNLLTMESPMRSRTPVFPLTAPNTPMLASPSAHRRQSMARETRSMLLSGMSPSQASNVGAVANRKLSAPAEVIQKQQRLTMALLGPDMLHTWGHVYLGDVTKADVLVAPTALRRLSGTEHPDSVGERNGHSDRIAIRARVRPKGRERKPFLIERSLDLSVLRAMVTSAATPVRSPRRQGIAPLSPDTVSSPRLPASPLAASRRRSSVTSSSPLSSRASHQQRGGSREMPIHLPYARTYLPALAVLMLSGHVRTGDTIDLPMPHPEAWTQTVAYSYTGRGELTEAMKQNILHLGGTV</sequence>
<gene>
    <name evidence="2" type="ORF">FJTKL_08273</name>
</gene>
<organism evidence="2 3">
    <name type="scientific">Diaporthe vaccinii</name>
    <dbReference type="NCBI Taxonomy" id="105482"/>
    <lineage>
        <taxon>Eukaryota</taxon>
        <taxon>Fungi</taxon>
        <taxon>Dikarya</taxon>
        <taxon>Ascomycota</taxon>
        <taxon>Pezizomycotina</taxon>
        <taxon>Sordariomycetes</taxon>
        <taxon>Sordariomycetidae</taxon>
        <taxon>Diaporthales</taxon>
        <taxon>Diaporthaceae</taxon>
        <taxon>Diaporthe</taxon>
        <taxon>Diaporthe eres species complex</taxon>
    </lineage>
</organism>
<name>A0ABR4ESB8_9PEZI</name>